<organism evidence="2 3">
    <name type="scientific">Pseudomonas phage vB_PpuM-NoPa</name>
    <dbReference type="NCBI Taxonomy" id="3132619"/>
    <lineage>
        <taxon>Viruses</taxon>
        <taxon>Duplodnaviria</taxon>
        <taxon>Heunggongvirae</taxon>
        <taxon>Uroviricota</taxon>
        <taxon>Caudoviricetes</taxon>
        <taxon>Vandenendeviridae</taxon>
        <taxon>Gorskivirinae</taxon>
        <taxon>Tartuvirus</taxon>
        <taxon>Tartuvirus nopa</taxon>
    </lineage>
</organism>
<keyword evidence="1" id="KW-0812">Transmembrane</keyword>
<reference evidence="2 3" key="1">
    <citation type="submission" date="2024-03" db="EMBL/GenBank/DDBJ databases">
        <title>Isolation and characterization of a phage collection against Pseudomonas putida.</title>
        <authorList>
            <person name="Brauer A."/>
            <person name="Rosendahl S."/>
            <person name="Kangsep A."/>
            <person name="Rikberg R."/>
            <person name="Lewanczyk A.C."/>
            <person name="Horak R."/>
            <person name="Tamman H."/>
        </authorList>
    </citation>
    <scope>NUCLEOTIDE SEQUENCE [LARGE SCALE GENOMIC DNA]</scope>
</reference>
<name>A0AAX4MYI7_9CAUD</name>
<keyword evidence="3" id="KW-1185">Reference proteome</keyword>
<evidence type="ECO:0000313" key="2">
    <source>
        <dbReference type="EMBL" id="WYV99454.1"/>
    </source>
</evidence>
<dbReference type="EMBL" id="PP496415">
    <property type="protein sequence ID" value="WYV99454.1"/>
    <property type="molecule type" value="Genomic_DNA"/>
</dbReference>
<keyword evidence="1" id="KW-1133">Transmembrane helix</keyword>
<evidence type="ECO:0000256" key="1">
    <source>
        <dbReference type="SAM" id="Phobius"/>
    </source>
</evidence>
<proteinExistence type="predicted"/>
<sequence>MLPHCTVQKHESVSFQLLIHSMLRIRECRNKKAPTLLFVGAVTFKATLYCVMGSLSIPFTQASRCGFSCTLSECTS</sequence>
<accession>A0AAX4MYI7</accession>
<gene>
    <name evidence="2" type="ORF">NoPa_00115</name>
</gene>
<feature type="transmembrane region" description="Helical" evidence="1">
    <location>
        <begin position="36"/>
        <end position="59"/>
    </location>
</feature>
<evidence type="ECO:0000313" key="3">
    <source>
        <dbReference type="Proteomes" id="UP001480661"/>
    </source>
</evidence>
<dbReference type="Proteomes" id="UP001480661">
    <property type="component" value="Segment"/>
</dbReference>
<keyword evidence="1" id="KW-0472">Membrane</keyword>
<protein>
    <submittedName>
        <fullName evidence="2">Uncharacterized protein</fullName>
    </submittedName>
</protein>